<dbReference type="Proteomes" id="UP000738325">
    <property type="component" value="Unassembled WGS sequence"/>
</dbReference>
<reference evidence="2" key="1">
    <citation type="journal article" date="2020" name="Fungal Divers.">
        <title>Resolving the Mortierellaceae phylogeny through synthesis of multi-gene phylogenetics and phylogenomics.</title>
        <authorList>
            <person name="Vandepol N."/>
            <person name="Liber J."/>
            <person name="Desiro A."/>
            <person name="Na H."/>
            <person name="Kennedy M."/>
            <person name="Barry K."/>
            <person name="Grigoriev I.V."/>
            <person name="Miller A.N."/>
            <person name="O'Donnell K."/>
            <person name="Stajich J.E."/>
            <person name="Bonito G."/>
        </authorList>
    </citation>
    <scope>NUCLEOTIDE SEQUENCE</scope>
    <source>
        <strain evidence="2">REB-010B</strain>
    </source>
</reference>
<dbReference type="InterPro" id="IPR022234">
    <property type="entry name" value="DUF3759"/>
</dbReference>
<sequence>MLAQSDAKNINAKKEEGVLKHAWHAVEDALHLRSDHTVENTPPPVPEKDEKWQVKTVNKSIPDGQKPDESFWDKLLHKNHDSKESHEEEEEAVSISVPADAALKHLGVQGDDTDLLEKQNYFKKMAARVKEKFDEDDDDDSDADSDNESKAPPKTEQEKVDRKQRKKLTPKVDPKEMKEAHRAIYGSSATDAHDDDEADKKKFGSWWGCHPRRSRAERKLAKQQEAEREQQRVLAELAAKRKAEQEAADAAAKAAKRKWWKLKAPKTAEQKAKEKEKKEHKSSSRKHQAIAAAAAYEAMKKYEEHEAKEGKKVSHAEMKAVLAGMAMAEAVKLFDSRHDDDDDDEDKDDTVAEAGSKALKLFELMK</sequence>
<comment type="caution">
    <text evidence="2">The sequence shown here is derived from an EMBL/GenBank/DDBJ whole genome shotgun (WGS) entry which is preliminary data.</text>
</comment>
<proteinExistence type="predicted"/>
<feature type="compositionally biased region" description="Basic and acidic residues" evidence="1">
    <location>
        <begin position="266"/>
        <end position="282"/>
    </location>
</feature>
<name>A0A9P6RIU6_9FUNG</name>
<gene>
    <name evidence="2" type="ORF">BGZ99_003967</name>
</gene>
<protein>
    <submittedName>
        <fullName evidence="2">Uncharacterized protein</fullName>
    </submittedName>
</protein>
<feature type="region of interest" description="Disordered" evidence="1">
    <location>
        <begin position="130"/>
        <end position="209"/>
    </location>
</feature>
<evidence type="ECO:0000256" key="1">
    <source>
        <dbReference type="SAM" id="MobiDB-lite"/>
    </source>
</evidence>
<feature type="region of interest" description="Disordered" evidence="1">
    <location>
        <begin position="247"/>
        <end position="290"/>
    </location>
</feature>
<evidence type="ECO:0000313" key="3">
    <source>
        <dbReference type="Proteomes" id="UP000738325"/>
    </source>
</evidence>
<dbReference type="AlphaFoldDB" id="A0A9P6RIU6"/>
<evidence type="ECO:0000313" key="2">
    <source>
        <dbReference type="EMBL" id="KAG0321318.1"/>
    </source>
</evidence>
<keyword evidence="3" id="KW-1185">Reference proteome</keyword>
<organism evidence="2 3">
    <name type="scientific">Dissophora globulifera</name>
    <dbReference type="NCBI Taxonomy" id="979702"/>
    <lineage>
        <taxon>Eukaryota</taxon>
        <taxon>Fungi</taxon>
        <taxon>Fungi incertae sedis</taxon>
        <taxon>Mucoromycota</taxon>
        <taxon>Mortierellomycotina</taxon>
        <taxon>Mortierellomycetes</taxon>
        <taxon>Mortierellales</taxon>
        <taxon>Mortierellaceae</taxon>
        <taxon>Dissophora</taxon>
    </lineage>
</organism>
<feature type="compositionally biased region" description="Basic and acidic residues" evidence="1">
    <location>
        <begin position="75"/>
        <end position="86"/>
    </location>
</feature>
<feature type="compositionally biased region" description="Acidic residues" evidence="1">
    <location>
        <begin position="134"/>
        <end position="146"/>
    </location>
</feature>
<dbReference type="Pfam" id="PF12585">
    <property type="entry name" value="DUF3759"/>
    <property type="match status" value="1"/>
</dbReference>
<dbReference type="EMBL" id="JAAAIP010000248">
    <property type="protein sequence ID" value="KAG0321318.1"/>
    <property type="molecule type" value="Genomic_DNA"/>
</dbReference>
<dbReference type="OrthoDB" id="9895617at2759"/>
<feature type="region of interest" description="Disordered" evidence="1">
    <location>
        <begin position="33"/>
        <end position="52"/>
    </location>
</feature>
<feature type="compositionally biased region" description="Basic and acidic residues" evidence="1">
    <location>
        <begin position="147"/>
        <end position="161"/>
    </location>
</feature>
<feature type="region of interest" description="Disordered" evidence="1">
    <location>
        <begin position="75"/>
        <end position="97"/>
    </location>
</feature>
<feature type="compositionally biased region" description="Basic and acidic residues" evidence="1">
    <location>
        <begin position="170"/>
        <end position="182"/>
    </location>
</feature>
<dbReference type="PANTHER" id="PTHR37450">
    <property type="entry name" value="CIPC PROTEIN"/>
    <property type="match status" value="1"/>
</dbReference>
<feature type="compositionally biased region" description="Basic residues" evidence="1">
    <location>
        <begin position="254"/>
        <end position="264"/>
    </location>
</feature>
<accession>A0A9P6RIU6</accession>
<dbReference type="PANTHER" id="PTHR37450:SF1">
    <property type="entry name" value="CIPC PROTEIN"/>
    <property type="match status" value="1"/>
</dbReference>